<proteinExistence type="predicted"/>
<protein>
    <submittedName>
        <fullName evidence="2">Uncharacterized protein</fullName>
    </submittedName>
</protein>
<evidence type="ECO:0000313" key="2">
    <source>
        <dbReference type="EMBL" id="OBA25109.1"/>
    </source>
</evidence>
<dbReference type="Proteomes" id="UP000092321">
    <property type="component" value="Unassembled WGS sequence"/>
</dbReference>
<dbReference type="EMBL" id="LXPE01000238">
    <property type="protein sequence ID" value="OBA25109.1"/>
    <property type="molecule type" value="Genomic_DNA"/>
</dbReference>
<accession>A0A1B7T8P7</accession>
<dbReference type="AlphaFoldDB" id="A0A1B7T8P7"/>
<keyword evidence="3" id="KW-1185">Reference proteome</keyword>
<comment type="caution">
    <text evidence="2">The sequence shown here is derived from an EMBL/GenBank/DDBJ whole genome shotgun (WGS) entry which is preliminary data.</text>
</comment>
<gene>
    <name evidence="2" type="ORF">HANVADRAFT_54115</name>
</gene>
<evidence type="ECO:0000313" key="3">
    <source>
        <dbReference type="Proteomes" id="UP000092321"/>
    </source>
</evidence>
<sequence length="307" mass="36318">MEIQYYETKFKEMKVEIQELKDTVKSMNDTMNQILLKLNGQPKQEPFPTANKSLIKKSAHKSVKQDNNSNNSIQVKFPLEDLMLLFETEATSYFVLKSKHETFDQDLKFETQLLSLFSKSKKQFSINKKTAIDDLNIDKVVKKTLNAWNKILVHPHITQFRLFEKADYKTLVSRLGIYGNYTIGYSENLYDFFMEMTEWIRNANDLDGDKYLIWQPLAFYFIRFSRGIWFNNGDKSVENMLGKMFASYPAMTVTAFIKLLNRLEYYFVTFLVNDLNWSEFWDESMDESVDSYFGIHNMSDLLNKIRE</sequence>
<reference evidence="3" key="1">
    <citation type="journal article" date="2016" name="Proc. Natl. Acad. Sci. U.S.A.">
        <title>Comparative genomics of biotechnologically important yeasts.</title>
        <authorList>
            <person name="Riley R."/>
            <person name="Haridas S."/>
            <person name="Wolfe K.H."/>
            <person name="Lopes M.R."/>
            <person name="Hittinger C.T."/>
            <person name="Goeker M."/>
            <person name="Salamov A.A."/>
            <person name="Wisecaver J.H."/>
            <person name="Long T.M."/>
            <person name="Calvey C.H."/>
            <person name="Aerts A.L."/>
            <person name="Barry K.W."/>
            <person name="Choi C."/>
            <person name="Clum A."/>
            <person name="Coughlan A.Y."/>
            <person name="Deshpande S."/>
            <person name="Douglass A.P."/>
            <person name="Hanson S.J."/>
            <person name="Klenk H.-P."/>
            <person name="LaButti K.M."/>
            <person name="Lapidus A."/>
            <person name="Lindquist E.A."/>
            <person name="Lipzen A.M."/>
            <person name="Meier-Kolthoff J.P."/>
            <person name="Ohm R.A."/>
            <person name="Otillar R.P."/>
            <person name="Pangilinan J.L."/>
            <person name="Peng Y."/>
            <person name="Rokas A."/>
            <person name="Rosa C.A."/>
            <person name="Scheuner C."/>
            <person name="Sibirny A.A."/>
            <person name="Slot J.C."/>
            <person name="Stielow J.B."/>
            <person name="Sun H."/>
            <person name="Kurtzman C.P."/>
            <person name="Blackwell M."/>
            <person name="Grigoriev I.V."/>
            <person name="Jeffries T.W."/>
        </authorList>
    </citation>
    <scope>NUCLEOTIDE SEQUENCE [LARGE SCALE GENOMIC DNA]</scope>
    <source>
        <strain evidence="3">NRRL Y-1626</strain>
    </source>
</reference>
<feature type="coiled-coil region" evidence="1">
    <location>
        <begin position="3"/>
        <end position="37"/>
    </location>
</feature>
<organism evidence="2 3">
    <name type="scientific">Hanseniaspora valbyensis NRRL Y-1626</name>
    <dbReference type="NCBI Taxonomy" id="766949"/>
    <lineage>
        <taxon>Eukaryota</taxon>
        <taxon>Fungi</taxon>
        <taxon>Dikarya</taxon>
        <taxon>Ascomycota</taxon>
        <taxon>Saccharomycotina</taxon>
        <taxon>Saccharomycetes</taxon>
        <taxon>Saccharomycodales</taxon>
        <taxon>Saccharomycodaceae</taxon>
        <taxon>Hanseniaspora</taxon>
    </lineage>
</organism>
<name>A0A1B7T8P7_9ASCO</name>
<keyword evidence="1" id="KW-0175">Coiled coil</keyword>
<evidence type="ECO:0000256" key="1">
    <source>
        <dbReference type="SAM" id="Coils"/>
    </source>
</evidence>